<dbReference type="GO" id="GO:0003677">
    <property type="term" value="F:DNA binding"/>
    <property type="evidence" value="ECO:0007669"/>
    <property type="project" value="InterPro"/>
</dbReference>
<dbReference type="EMBL" id="JACXIZ010000015">
    <property type="protein sequence ID" value="MBD2845324.1"/>
    <property type="molecule type" value="Genomic_DNA"/>
</dbReference>
<dbReference type="Proteomes" id="UP000621560">
    <property type="component" value="Unassembled WGS sequence"/>
</dbReference>
<dbReference type="InterPro" id="IPR047650">
    <property type="entry name" value="Transpos_IS110"/>
</dbReference>
<comment type="caution">
    <text evidence="2">The sequence shown here is derived from an EMBL/GenBank/DDBJ whole genome shotgun (WGS) entry which is preliminary data.</text>
</comment>
<sequence length="243" mass="28269">MESTGVFWKPIWNILEGSCTLTLANPARIKNVPGKETDYIDAEWIARLHRSGLIEQSFIPGEAIRDLRDVTRYRRKLLQNVTQEKNRIHKILQDANLKLTTYMSDVFGVSGRLLLETIVNGEVLTEQQVREMVMVKKRKKNKRGNRGLKSVRCQCSWAAIRKKDSRIAALYYRLVKRMGKQKAIMGVAHLLIRIIYSVLRDKVSYQELGSDYLGSREKNVDYWIRKIKQMGYEVELQELKPAQ</sequence>
<dbReference type="PANTHER" id="PTHR33055">
    <property type="entry name" value="TRANSPOSASE FOR INSERTION SEQUENCE ELEMENT IS1111A"/>
    <property type="match status" value="1"/>
</dbReference>
<name>A0A927GR76_9BACL</name>
<dbReference type="GO" id="GO:0006313">
    <property type="term" value="P:DNA transposition"/>
    <property type="evidence" value="ECO:0007669"/>
    <property type="project" value="InterPro"/>
</dbReference>
<proteinExistence type="predicted"/>
<protein>
    <submittedName>
        <fullName evidence="2">Transposase</fullName>
    </submittedName>
</protein>
<evidence type="ECO:0000259" key="1">
    <source>
        <dbReference type="Pfam" id="PF01548"/>
    </source>
</evidence>
<dbReference type="InterPro" id="IPR002525">
    <property type="entry name" value="Transp_IS110-like_N"/>
</dbReference>
<dbReference type="GO" id="GO:0004803">
    <property type="term" value="F:transposase activity"/>
    <property type="evidence" value="ECO:0007669"/>
    <property type="project" value="InterPro"/>
</dbReference>
<keyword evidence="3" id="KW-1185">Reference proteome</keyword>
<evidence type="ECO:0000313" key="3">
    <source>
        <dbReference type="Proteomes" id="UP000621560"/>
    </source>
</evidence>
<reference evidence="2" key="1">
    <citation type="submission" date="2020-09" db="EMBL/GenBank/DDBJ databases">
        <title>A novel bacterium of genus Paenibacillus, isolated from South China Sea.</title>
        <authorList>
            <person name="Huang H."/>
            <person name="Mo K."/>
            <person name="Hu Y."/>
        </authorList>
    </citation>
    <scope>NUCLEOTIDE SEQUENCE</scope>
    <source>
        <strain evidence="2">IB182496</strain>
    </source>
</reference>
<dbReference type="Pfam" id="PF01548">
    <property type="entry name" value="DEDD_Tnp_IS110"/>
    <property type="match status" value="1"/>
</dbReference>
<feature type="domain" description="Transposase IS110-like N-terminal" evidence="1">
    <location>
        <begin position="1"/>
        <end position="94"/>
    </location>
</feature>
<gene>
    <name evidence="2" type="ORF">IDH44_08990</name>
</gene>
<dbReference type="AlphaFoldDB" id="A0A927GR76"/>
<accession>A0A927GR76</accession>
<evidence type="ECO:0000313" key="2">
    <source>
        <dbReference type="EMBL" id="MBD2845324.1"/>
    </source>
</evidence>
<organism evidence="2 3">
    <name type="scientific">Paenibacillus sabuli</name>
    <dbReference type="NCBI Taxonomy" id="2772509"/>
    <lineage>
        <taxon>Bacteria</taxon>
        <taxon>Bacillati</taxon>
        <taxon>Bacillota</taxon>
        <taxon>Bacilli</taxon>
        <taxon>Bacillales</taxon>
        <taxon>Paenibacillaceae</taxon>
        <taxon>Paenibacillus</taxon>
    </lineage>
</organism>